<dbReference type="InterPro" id="IPR006020">
    <property type="entry name" value="PTB/PI_dom"/>
</dbReference>
<dbReference type="PROSITE" id="PS50086">
    <property type="entry name" value="TBC_RABGAP"/>
    <property type="match status" value="1"/>
</dbReference>
<dbReference type="Gene3D" id="1.20.5.340">
    <property type="match status" value="1"/>
</dbReference>
<comment type="caution">
    <text evidence="6">The sequence shown here is derived from an EMBL/GenBank/DDBJ whole genome shotgun (WGS) entry which is preliminary data.</text>
</comment>
<dbReference type="InterPro" id="IPR050302">
    <property type="entry name" value="Rab_GAP_TBC_domain"/>
</dbReference>
<dbReference type="GO" id="GO:0005096">
    <property type="term" value="F:GTPase activator activity"/>
    <property type="evidence" value="ECO:0007669"/>
    <property type="project" value="UniProtKB-KW"/>
</dbReference>
<dbReference type="Pfam" id="PF11830">
    <property type="entry name" value="DUF3350"/>
    <property type="match status" value="1"/>
</dbReference>
<reference evidence="6" key="2">
    <citation type="submission" date="2020-06" db="EMBL/GenBank/DDBJ databases">
        <authorList>
            <person name="Sheffer M."/>
        </authorList>
    </citation>
    <scope>NUCLEOTIDE SEQUENCE</scope>
</reference>
<keyword evidence="7" id="KW-1185">Reference proteome</keyword>
<dbReference type="Pfam" id="PF00566">
    <property type="entry name" value="RabGAP-TBC"/>
    <property type="match status" value="1"/>
</dbReference>
<feature type="coiled-coil region" evidence="3">
    <location>
        <begin position="935"/>
        <end position="990"/>
    </location>
</feature>
<dbReference type="FunFam" id="1.10.8.270:FF:000001">
    <property type="entry name" value="TBC1 domain family member 1"/>
    <property type="match status" value="1"/>
</dbReference>
<keyword evidence="2" id="KW-0597">Phosphoprotein</keyword>
<dbReference type="SUPFAM" id="SSF50729">
    <property type="entry name" value="PH domain-like"/>
    <property type="match status" value="1"/>
</dbReference>
<dbReference type="Proteomes" id="UP000807504">
    <property type="component" value="Unassembled WGS sequence"/>
</dbReference>
<name>A0A8T0FSR8_ARGBR</name>
<feature type="domain" description="Rab-GAP TBC" evidence="5">
    <location>
        <begin position="797"/>
        <end position="1031"/>
    </location>
</feature>
<proteinExistence type="predicted"/>
<evidence type="ECO:0000313" key="6">
    <source>
        <dbReference type="EMBL" id="KAF8794197.1"/>
    </source>
</evidence>
<feature type="region of interest" description="Disordered" evidence="4">
    <location>
        <begin position="1011"/>
        <end position="1031"/>
    </location>
</feature>
<dbReference type="SMART" id="SM00164">
    <property type="entry name" value="TBC"/>
    <property type="match status" value="1"/>
</dbReference>
<evidence type="ECO:0000256" key="1">
    <source>
        <dbReference type="ARBA" id="ARBA00022468"/>
    </source>
</evidence>
<dbReference type="SUPFAM" id="SSF47923">
    <property type="entry name" value="Ypt/Rab-GAP domain of gyp1p"/>
    <property type="match status" value="1"/>
</dbReference>
<dbReference type="InterPro" id="IPR000195">
    <property type="entry name" value="Rab-GAP-TBC_dom"/>
</dbReference>
<protein>
    <submittedName>
        <fullName evidence="6">TBC1 domain family member 1 like protein</fullName>
    </submittedName>
</protein>
<evidence type="ECO:0000313" key="7">
    <source>
        <dbReference type="Proteomes" id="UP000807504"/>
    </source>
</evidence>
<feature type="compositionally biased region" description="Low complexity" evidence="4">
    <location>
        <begin position="551"/>
        <end position="562"/>
    </location>
</feature>
<organism evidence="6 7">
    <name type="scientific">Argiope bruennichi</name>
    <name type="common">Wasp spider</name>
    <name type="synonym">Aranea bruennichi</name>
    <dbReference type="NCBI Taxonomy" id="94029"/>
    <lineage>
        <taxon>Eukaryota</taxon>
        <taxon>Metazoa</taxon>
        <taxon>Ecdysozoa</taxon>
        <taxon>Arthropoda</taxon>
        <taxon>Chelicerata</taxon>
        <taxon>Arachnida</taxon>
        <taxon>Araneae</taxon>
        <taxon>Araneomorphae</taxon>
        <taxon>Entelegynae</taxon>
        <taxon>Araneoidea</taxon>
        <taxon>Araneidae</taxon>
        <taxon>Argiope</taxon>
    </lineage>
</organism>
<dbReference type="FunFam" id="1.10.10.2750:FF:000002">
    <property type="entry name" value="TBC1 domain family member 4"/>
    <property type="match status" value="1"/>
</dbReference>
<dbReference type="SMART" id="SM00462">
    <property type="entry name" value="PTB"/>
    <property type="match status" value="1"/>
</dbReference>
<evidence type="ECO:0000256" key="4">
    <source>
        <dbReference type="SAM" id="MobiDB-lite"/>
    </source>
</evidence>
<accession>A0A8T0FSR8</accession>
<gene>
    <name evidence="6" type="ORF">HNY73_002199</name>
</gene>
<dbReference type="InterPro" id="IPR021785">
    <property type="entry name" value="DUF3350"/>
</dbReference>
<dbReference type="PANTHER" id="PTHR47219">
    <property type="entry name" value="RAB GTPASE-ACTIVATING PROTEIN 1-LIKE"/>
    <property type="match status" value="1"/>
</dbReference>
<dbReference type="Gene3D" id="1.10.8.270">
    <property type="entry name" value="putative rabgap domain of human tbc1 domain family member 14 like domains"/>
    <property type="match status" value="1"/>
</dbReference>
<evidence type="ECO:0000256" key="3">
    <source>
        <dbReference type="SAM" id="Coils"/>
    </source>
</evidence>
<dbReference type="InterPro" id="IPR011993">
    <property type="entry name" value="PH-like_dom_sf"/>
</dbReference>
<reference evidence="6" key="1">
    <citation type="journal article" date="2020" name="bioRxiv">
        <title>Chromosome-level reference genome of the European wasp spider Argiope bruennichi: a resource for studies on range expansion and evolutionary adaptation.</title>
        <authorList>
            <person name="Sheffer M.M."/>
            <person name="Hoppe A."/>
            <person name="Krehenwinkel H."/>
            <person name="Uhl G."/>
            <person name="Kuss A.W."/>
            <person name="Jensen L."/>
            <person name="Jensen C."/>
            <person name="Gillespie R.G."/>
            <person name="Hoff K.J."/>
            <person name="Prost S."/>
        </authorList>
    </citation>
    <scope>NUCLEOTIDE SEQUENCE</scope>
</reference>
<dbReference type="InterPro" id="IPR035969">
    <property type="entry name" value="Rab-GAP_TBC_sf"/>
</dbReference>
<dbReference type="EMBL" id="JABXBU010000002">
    <property type="protein sequence ID" value="KAF8794197.1"/>
    <property type="molecule type" value="Genomic_DNA"/>
</dbReference>
<keyword evidence="3" id="KW-0175">Coiled coil</keyword>
<keyword evidence="1" id="KW-0343">GTPase activation</keyword>
<dbReference type="Gene3D" id="2.30.29.30">
    <property type="entry name" value="Pleckstrin-homology domain (PH domain)/Phosphotyrosine-binding domain (PTB)"/>
    <property type="match status" value="1"/>
</dbReference>
<evidence type="ECO:0000256" key="2">
    <source>
        <dbReference type="ARBA" id="ARBA00022553"/>
    </source>
</evidence>
<dbReference type="PANTHER" id="PTHR47219:SF16">
    <property type="entry name" value="GTPASE ACTIVATING PROTEIN"/>
    <property type="match status" value="1"/>
</dbReference>
<dbReference type="AlphaFoldDB" id="A0A8T0FSR8"/>
<evidence type="ECO:0000259" key="5">
    <source>
        <dbReference type="PROSITE" id="PS50086"/>
    </source>
</evidence>
<sequence>MPKVEYSRLQDSDVELSSKYQRTFIARYYGRALVERWHTQPMLPWIIAEIQRLGSPKSETVFLSSDDLAVYQIFTVLKEAIQESSIGIKAKEDSPFDAVQSKASKLRTYGNSNVIIMDRFTVESVSQKRGPQRFVDDATWKLLSAKDSPTGESNSLIKNLDSKLSEEKENDWAFKETTDVVQHPLLIEEPGNGNSQKLCRQRLLSDNQNKHSLAPPSSATLITHSQSLDTSSRDALVQDIQTLAFTAEQFSSVIEDGSLHRQSSLPPMNAKTFLECSLGFPFTQEESSHSLSDDQNPDNRTMLFLISPCDIRLISTDKKELLFQKDFTSISHCSQGEDYADHFGIICRETTITGMDMYVGYIFQCQSAKIVNEIMKTLKQCFHCAVVSSHEKRVSSKIFNFCDTCPMYWFHKLCSDTEGESPEQIQSIVMMHIAALAEKEQKELMSKYQEIIVRSLAEQNIVFMTLLRALCEQKQMKHTHTVSKEHKEKRALSPLSNLTTMAKKTFPSTFDTVFKDAPLTKTQSLPVGARADFKIIDKKGLHFSKEHQKASKLSKAASVSSKIPPVDENVSKKDLMRHTTPPPKEGPLISFEPTEQTRKESVSLRNATERSLSDTAAVLWDLHQGEHQGPSQRKENMTTSDVKINELPRTPLKASPLRNIFLRVGSKKGNFPLKEIKEQHGSKGSWRKMLFNRVQRPFTKDIIFGEITEEKRMEVPKHSSAHLKALWKKAIMEQIILIRLEREQKKLKMKQDRILEKHTKLDYDVICPCPNDSIQKWDAVLNSDADYSTLESAVMYGVPRQKRGEIWIFLANKYCKSNKCPAVDNTPYIELLRKLTPYQHAILIDIGRTYPGHPYFKQVLGPGQLSLFSLLKAYSVVDEEVGYCQGLSFLGGILLLHVLLMDIEKSLLTYQIEYMVLKEEMTELNTSSEATPAMRTQIENENKDLQKQNMELQEQLQVALNTISKLEASVTSYQSTIRKLESHVRTLQDERDAMHHSVNILRKRLDSIDLASPPLEREVASQSDSVKNVKK</sequence>
<feature type="compositionally biased region" description="Polar residues" evidence="4">
    <location>
        <begin position="1020"/>
        <end position="1031"/>
    </location>
</feature>
<feature type="region of interest" description="Disordered" evidence="4">
    <location>
        <begin position="547"/>
        <end position="595"/>
    </location>
</feature>
<dbReference type="Gene3D" id="1.10.10.2750">
    <property type="match status" value="1"/>
</dbReference>